<evidence type="ECO:0000313" key="3">
    <source>
        <dbReference type="Proteomes" id="UP000056209"/>
    </source>
</evidence>
<dbReference type="Proteomes" id="UP000056209">
    <property type="component" value="Unassembled WGS sequence"/>
</dbReference>
<organism evidence="2 3">
    <name type="scientific">Deinococcus grandis</name>
    <dbReference type="NCBI Taxonomy" id="57498"/>
    <lineage>
        <taxon>Bacteria</taxon>
        <taxon>Thermotogati</taxon>
        <taxon>Deinococcota</taxon>
        <taxon>Deinococci</taxon>
        <taxon>Deinococcales</taxon>
        <taxon>Deinococcaceae</taxon>
        <taxon>Deinococcus</taxon>
    </lineage>
</organism>
<sequence length="69" mass="8065">MADKAVQSEQSEWEKSGFRTWSWQSGEVPDCQRNKRNPYETFSGTNSVEWSGVQWDRREAGRSPMDRHG</sequence>
<gene>
    <name evidence="2" type="ORF">DEIGR_200197</name>
</gene>
<evidence type="ECO:0000256" key="1">
    <source>
        <dbReference type="SAM" id="MobiDB-lite"/>
    </source>
</evidence>
<feature type="region of interest" description="Disordered" evidence="1">
    <location>
        <begin position="24"/>
        <end position="46"/>
    </location>
</feature>
<name>A0A117DPF0_9DEIO</name>
<evidence type="ECO:0000313" key="2">
    <source>
        <dbReference type="EMBL" id="GAQ23342.1"/>
    </source>
</evidence>
<reference evidence="3" key="1">
    <citation type="submission" date="2015-11" db="EMBL/GenBank/DDBJ databases">
        <title>Draft Genome Sequence of the Radioresistant Bacterium Deinococcus grandis, Isolated from Freshwater Fish in Japan.</title>
        <authorList>
            <person name="Satoh K."/>
            <person name="Onodera T."/>
            <person name="Omoso K."/>
            <person name="Takeda-Yano K."/>
            <person name="Katayama T."/>
            <person name="Oono Y."/>
            <person name="Narumi I."/>
        </authorList>
    </citation>
    <scope>NUCLEOTIDE SEQUENCE [LARGE SCALE GENOMIC DNA]</scope>
    <source>
        <strain evidence="3">ATCC 43672</strain>
    </source>
</reference>
<keyword evidence="3" id="KW-1185">Reference proteome</keyword>
<dbReference type="AlphaFoldDB" id="A0A117DPF0"/>
<comment type="caution">
    <text evidence="2">The sequence shown here is derived from an EMBL/GenBank/DDBJ whole genome shotgun (WGS) entry which is preliminary data.</text>
</comment>
<protein>
    <submittedName>
        <fullName evidence="2">Uncharacterized protein</fullName>
    </submittedName>
</protein>
<dbReference type="EMBL" id="BCMS01000002">
    <property type="protein sequence ID" value="GAQ23342.1"/>
    <property type="molecule type" value="Genomic_DNA"/>
</dbReference>
<proteinExistence type="predicted"/>
<accession>A0A117DPF0</accession>